<name>A0AA45L783_9PSEU</name>
<dbReference type="Proteomes" id="UP000677152">
    <property type="component" value="Chromosome"/>
</dbReference>
<proteinExistence type="predicted"/>
<evidence type="ECO:0000313" key="1">
    <source>
        <dbReference type="EMBL" id="QUF04597.1"/>
    </source>
</evidence>
<reference evidence="1" key="1">
    <citation type="submission" date="2021-04" db="EMBL/GenBank/DDBJ databases">
        <title>Genomic sequence of Actinosynnema pretiosum subsp. pretiosum ATCC 31280 (C-14919).</title>
        <authorList>
            <person name="Bai L."/>
            <person name="Wang X."/>
            <person name="Xiao Y."/>
        </authorList>
    </citation>
    <scope>NUCLEOTIDE SEQUENCE</scope>
    <source>
        <strain evidence="1">ATCC 31280</strain>
    </source>
</reference>
<protein>
    <submittedName>
        <fullName evidence="1">Uncharacterized protein</fullName>
    </submittedName>
</protein>
<sequence>MLVPDDSVAAVHQLLMTLLDLDAPAPAEIAPTIGLDPASMVNVGKREDVTSNRAFLSMLQGAVHLPADESLTTAEVRAHTAAVAEELVERLVAKMKNPTP</sequence>
<evidence type="ECO:0000313" key="2">
    <source>
        <dbReference type="Proteomes" id="UP000677152"/>
    </source>
</evidence>
<accession>A0AA45L783</accession>
<dbReference type="EMBL" id="CP073249">
    <property type="protein sequence ID" value="QUF04597.1"/>
    <property type="molecule type" value="Genomic_DNA"/>
</dbReference>
<dbReference type="AlphaFoldDB" id="A0AA45L783"/>
<organism evidence="1 2">
    <name type="scientific">Actinosynnema pretiosum subsp. pretiosum</name>
    <dbReference type="NCBI Taxonomy" id="103721"/>
    <lineage>
        <taxon>Bacteria</taxon>
        <taxon>Bacillati</taxon>
        <taxon>Actinomycetota</taxon>
        <taxon>Actinomycetes</taxon>
        <taxon>Pseudonocardiales</taxon>
        <taxon>Pseudonocardiaceae</taxon>
        <taxon>Actinosynnema</taxon>
    </lineage>
</organism>
<gene>
    <name evidence="1" type="ORF">KCV87_00125</name>
</gene>